<dbReference type="SUPFAM" id="SSF53062">
    <property type="entry name" value="PTS system fructose IIA component-like"/>
    <property type="match status" value="1"/>
</dbReference>
<proteinExistence type="predicted"/>
<dbReference type="Proteomes" id="UP000003121">
    <property type="component" value="Chromosome"/>
</dbReference>
<dbReference type="RefSeq" id="WP_014840483.1">
    <property type="nucleotide sequence ID" value="NC_018108.1"/>
</dbReference>
<protein>
    <submittedName>
        <fullName evidence="3">PTS system IIa component</fullName>
    </submittedName>
</protein>
<sequence length="146" mass="16231">MHTNTPFTNIVLCVHSPMHKAYLKVMEHICPNANSFMGYDVEADQDPSFLVDKIYKDIKFDIKEGNSVLILTDLIGATPYNISKEVVSKLQKDGVDADLISGINMGIVLTALGSQSLPFQELKLKIIESGRKCMKLESENLKDTVN</sequence>
<evidence type="ECO:0000256" key="1">
    <source>
        <dbReference type="ARBA" id="ARBA00022679"/>
    </source>
</evidence>
<dbReference type="InterPro" id="IPR004701">
    <property type="entry name" value="PTS_EIIA_man-typ"/>
</dbReference>
<evidence type="ECO:0000259" key="2">
    <source>
        <dbReference type="PROSITE" id="PS51096"/>
    </source>
</evidence>
<dbReference type="Pfam" id="PF03610">
    <property type="entry name" value="EIIA-man"/>
    <property type="match status" value="1"/>
</dbReference>
<feature type="domain" description="PTS EIIA type-4" evidence="2">
    <location>
        <begin position="7"/>
        <end position="134"/>
    </location>
</feature>
<dbReference type="PROSITE" id="PS51096">
    <property type="entry name" value="PTS_EIIA_TYPE_4"/>
    <property type="match status" value="1"/>
</dbReference>
<dbReference type="Gene3D" id="3.40.50.510">
    <property type="entry name" value="Phosphotransferase system, mannose-type IIA component"/>
    <property type="match status" value="1"/>
</dbReference>
<gene>
    <name evidence="3" type="ORF">KUI_1095</name>
</gene>
<keyword evidence="4" id="KW-1185">Reference proteome</keyword>
<dbReference type="InterPro" id="IPR036662">
    <property type="entry name" value="PTS_EIIA_man-typ_sf"/>
</dbReference>
<dbReference type="InterPro" id="IPR051471">
    <property type="entry name" value="Bacterial_PTS_sugar_comp"/>
</dbReference>
<dbReference type="EMBL" id="CP003264">
    <property type="protein sequence ID" value="AFN36160.1"/>
    <property type="molecule type" value="Genomic_DNA"/>
</dbReference>
<keyword evidence="1" id="KW-0808">Transferase</keyword>
<evidence type="ECO:0000313" key="4">
    <source>
        <dbReference type="Proteomes" id="UP000003121"/>
    </source>
</evidence>
<name>A0ABN4B0D2_9BURK</name>
<dbReference type="GeneID" id="79939303"/>
<dbReference type="PANTHER" id="PTHR33799">
    <property type="entry name" value="PTS PERMEASE-RELATED-RELATED"/>
    <property type="match status" value="1"/>
</dbReference>
<dbReference type="PANTHER" id="PTHR33799:SF1">
    <property type="entry name" value="PTS SYSTEM MANNOSE-SPECIFIC EIIAB COMPONENT-RELATED"/>
    <property type="match status" value="1"/>
</dbReference>
<evidence type="ECO:0000313" key="3">
    <source>
        <dbReference type="EMBL" id="AFN36160.1"/>
    </source>
</evidence>
<organism evidence="3 4">
    <name type="scientific">Taylorella equigenitalis ATCC 35865</name>
    <dbReference type="NCBI Taxonomy" id="743973"/>
    <lineage>
        <taxon>Bacteria</taxon>
        <taxon>Pseudomonadati</taxon>
        <taxon>Pseudomonadota</taxon>
        <taxon>Betaproteobacteria</taxon>
        <taxon>Burkholderiales</taxon>
        <taxon>Alcaligenaceae</taxon>
        <taxon>Taylorella</taxon>
    </lineage>
</organism>
<accession>A0ABN4B0D2</accession>
<reference evidence="3 4" key="1">
    <citation type="journal article" date="2012" name="Vet. Microbiol.">
        <title>Comparative genomic analyses of the Taylorellae.</title>
        <authorList>
            <person name="Hauser H."/>
            <person name="Richter D.C."/>
            <person name="van Tonder A."/>
            <person name="Clark L."/>
            <person name="Preston A."/>
        </authorList>
    </citation>
    <scope>NUCLEOTIDE SEQUENCE [LARGE SCALE GENOMIC DNA]</scope>
    <source>
        <strain evidence="3 4">ATCC 35865</strain>
    </source>
</reference>